<protein>
    <submittedName>
        <fullName evidence="3 4">Uncharacterized protein</fullName>
    </submittedName>
</protein>
<reference evidence="4" key="3">
    <citation type="submission" date="2020-05" db="UniProtKB">
        <authorList>
            <consortium name="EnsemblMetazoa"/>
        </authorList>
    </citation>
    <scope>IDENTIFICATION</scope>
    <source>
        <strain evidence="4">USDA</strain>
    </source>
</reference>
<dbReference type="HOGENOM" id="CLU_361823_0_0_1"/>
<dbReference type="eggNOG" id="ENOG502QV7P">
    <property type="taxonomic scope" value="Eukaryota"/>
</dbReference>
<evidence type="ECO:0000313" key="5">
    <source>
        <dbReference type="Proteomes" id="UP000009046"/>
    </source>
</evidence>
<keyword evidence="2" id="KW-0963">Cytoplasm</keyword>
<evidence type="ECO:0000256" key="2">
    <source>
        <dbReference type="ARBA" id="ARBA00022490"/>
    </source>
</evidence>
<dbReference type="CTD" id="8230140"/>
<dbReference type="PANTHER" id="PTHR21331:SF2">
    <property type="entry name" value="BRCA1-ASSOCIATED ATM ACTIVATOR 1"/>
    <property type="match status" value="1"/>
</dbReference>
<dbReference type="GeneID" id="8230140"/>
<dbReference type="GO" id="GO:0006974">
    <property type="term" value="P:DNA damage response"/>
    <property type="evidence" value="ECO:0007669"/>
    <property type="project" value="InterPro"/>
</dbReference>
<sequence>MSDSDQKTFSKNFMEVLNKISDSKIKSIDNTQLDKLVSHINLEFDLKPNDYLELPGLSIWLLETIKLWKFQNPKIHTATFLCHFIGILSKHCKGFEFIQKDEILNELLATVEPILLNNDLLKLAIIKLFRNVQKSIEFLNEFLKSTDGDSIVGQMLQEILSLQFESIDLTYIVSSVYILHLITKILVDNNKCSENEVLLIILKVFENLLTKNRFICIINLGKFCQLQFDEIKTKFNSNTSVQLYLAVLQLVPLLSYKCSPENEIFEKTIEKFFNFFIPDCKIYINSFGNKIQTHENLKNLAVRGLLNVCSNLQCLDLREVTVLLNFLVFVLNMFFYDEINFQCFDEPVNKKFKKELHNPADDISVISAIIKSLSLLIEKFNVNKVEFKDNFDLIKLTSQLLQNEKLSSVVIVDTLSLVKRIIVNIASVNNSSLIDIIEEKNFFTLIKSVINGDIESYVRASAIRALSALLKINKIRFSVNLLNLSSEIIVLIQRETEGIVRQEGVLLLKQIYSYFNEGTKQLKVFFETMSYLAICDLHWEVKINALLFWEAAIIKVLVAHGIPVDSEKKKNINISDESIIETLYNALNQLSKIGCLYVLLSTLINDCDFQVVQISAKITSNLLDILKSYCNLNKLINFNESQNSHECTSENTNLNLLFENTDVNNFNMETRNDHIEKTISNSEAVIDEIVKEGDLSLLVNIQKNCKSDQSYTNKILLQELKPEKFLKMLQNFHYNEFLNEKKKWWNIHMDVNSLLEDIIKSNTECEANTLDCY</sequence>
<dbReference type="SUPFAM" id="SSF48371">
    <property type="entry name" value="ARM repeat"/>
    <property type="match status" value="1"/>
</dbReference>
<dbReference type="InterPro" id="IPR016024">
    <property type="entry name" value="ARM-type_fold"/>
</dbReference>
<evidence type="ECO:0000256" key="1">
    <source>
        <dbReference type="ARBA" id="ARBA00004496"/>
    </source>
</evidence>
<dbReference type="InParanoid" id="E0VT96"/>
<dbReference type="RefSeq" id="XP_002429340.1">
    <property type="nucleotide sequence ID" value="XM_002429295.1"/>
</dbReference>
<dbReference type="STRING" id="121224.E0VT96"/>
<dbReference type="OMA" id="TECEANT"/>
<proteinExistence type="predicted"/>
<dbReference type="VEuPathDB" id="VectorBase:PHUM429670"/>
<organism>
    <name type="scientific">Pediculus humanus subsp. corporis</name>
    <name type="common">Body louse</name>
    <dbReference type="NCBI Taxonomy" id="121224"/>
    <lineage>
        <taxon>Eukaryota</taxon>
        <taxon>Metazoa</taxon>
        <taxon>Ecdysozoa</taxon>
        <taxon>Arthropoda</taxon>
        <taxon>Hexapoda</taxon>
        <taxon>Insecta</taxon>
        <taxon>Pterygota</taxon>
        <taxon>Neoptera</taxon>
        <taxon>Paraneoptera</taxon>
        <taxon>Psocodea</taxon>
        <taxon>Troctomorpha</taxon>
        <taxon>Phthiraptera</taxon>
        <taxon>Anoplura</taxon>
        <taxon>Pediculidae</taxon>
        <taxon>Pediculus</taxon>
    </lineage>
</organism>
<accession>E0VT96</accession>
<dbReference type="EMBL" id="AAZO01005247">
    <property type="status" value="NOT_ANNOTATED_CDS"/>
    <property type="molecule type" value="Genomic_DNA"/>
</dbReference>
<evidence type="ECO:0000313" key="4">
    <source>
        <dbReference type="EnsemblMetazoa" id="PHUM429670-PA"/>
    </source>
</evidence>
<keyword evidence="5" id="KW-1185">Reference proteome</keyword>
<dbReference type="GO" id="GO:0008283">
    <property type="term" value="P:cell population proliferation"/>
    <property type="evidence" value="ECO:0007669"/>
    <property type="project" value="InterPro"/>
</dbReference>
<dbReference type="InterPro" id="IPR038904">
    <property type="entry name" value="BRAT1"/>
</dbReference>
<reference evidence="3" key="1">
    <citation type="submission" date="2007-04" db="EMBL/GenBank/DDBJ databases">
        <title>Annotation of Pediculus humanus corporis strain USDA.</title>
        <authorList>
            <person name="Kirkness E."/>
            <person name="Hannick L."/>
            <person name="Hass B."/>
            <person name="Bruggner R."/>
            <person name="Lawson D."/>
            <person name="Bidwell S."/>
            <person name="Joardar V."/>
            <person name="Caler E."/>
            <person name="Walenz B."/>
            <person name="Inman J."/>
            <person name="Schobel S."/>
            <person name="Galinsky K."/>
            <person name="Amedeo P."/>
            <person name="Strausberg R."/>
        </authorList>
    </citation>
    <scope>NUCLEOTIDE SEQUENCE</scope>
    <source>
        <strain evidence="3">USDA</strain>
    </source>
</reference>
<dbReference type="OrthoDB" id="10057956at2759"/>
<dbReference type="EnsemblMetazoa" id="PHUM429670-RA">
    <property type="protein sequence ID" value="PHUM429670-PA"/>
    <property type="gene ID" value="PHUM429670"/>
</dbReference>
<dbReference type="KEGG" id="phu:Phum_PHUM429670"/>
<dbReference type="Proteomes" id="UP000009046">
    <property type="component" value="Unassembled WGS sequence"/>
</dbReference>
<dbReference type="EMBL" id="DS235760">
    <property type="protein sequence ID" value="EEB16602.1"/>
    <property type="molecule type" value="Genomic_DNA"/>
</dbReference>
<dbReference type="PANTHER" id="PTHR21331">
    <property type="entry name" value="BRCA1-ASSOCIATED ATM ACTIVATOR 1"/>
    <property type="match status" value="1"/>
</dbReference>
<dbReference type="GO" id="GO:0005634">
    <property type="term" value="C:nucleus"/>
    <property type="evidence" value="ECO:0007669"/>
    <property type="project" value="TreeGrafter"/>
</dbReference>
<dbReference type="AlphaFoldDB" id="E0VT96"/>
<dbReference type="GO" id="GO:0005737">
    <property type="term" value="C:cytoplasm"/>
    <property type="evidence" value="ECO:0007669"/>
    <property type="project" value="UniProtKB-SubCell"/>
</dbReference>
<gene>
    <name evidence="4" type="primary">8230140</name>
    <name evidence="3" type="ORF">Phum_PHUM429670</name>
</gene>
<reference evidence="3" key="2">
    <citation type="submission" date="2007-04" db="EMBL/GenBank/DDBJ databases">
        <title>The genome of the human body louse.</title>
        <authorList>
            <consortium name="The Human Body Louse Genome Consortium"/>
            <person name="Kirkness E."/>
            <person name="Walenz B."/>
            <person name="Hass B."/>
            <person name="Bruggner R."/>
            <person name="Strausberg R."/>
        </authorList>
    </citation>
    <scope>NUCLEOTIDE SEQUENCE</scope>
    <source>
        <strain evidence="3">USDA</strain>
    </source>
</reference>
<comment type="subcellular location">
    <subcellularLocation>
        <location evidence="1">Cytoplasm</location>
    </subcellularLocation>
</comment>
<name>E0VT96_PEDHC</name>
<evidence type="ECO:0000313" key="3">
    <source>
        <dbReference type="EMBL" id="EEB16602.1"/>
    </source>
</evidence>